<dbReference type="EMBL" id="JBHTIU010000011">
    <property type="protein sequence ID" value="MFD0868291.1"/>
    <property type="molecule type" value="Genomic_DNA"/>
</dbReference>
<protein>
    <submittedName>
        <fullName evidence="2">GyrI-like domain-containing protein</fullName>
    </submittedName>
</protein>
<dbReference type="SMART" id="SM00871">
    <property type="entry name" value="AraC_E_bind"/>
    <property type="match status" value="1"/>
</dbReference>
<name>A0ABW3D4X4_9BACL</name>
<dbReference type="InterPro" id="IPR029442">
    <property type="entry name" value="GyrI-like"/>
</dbReference>
<dbReference type="InterPro" id="IPR010499">
    <property type="entry name" value="AraC_E-bd"/>
</dbReference>
<proteinExistence type="predicted"/>
<feature type="domain" description="AraC effector-binding" evidence="1">
    <location>
        <begin position="3"/>
        <end position="162"/>
    </location>
</feature>
<dbReference type="SUPFAM" id="SSF55136">
    <property type="entry name" value="Probable bacterial effector-binding domain"/>
    <property type="match status" value="1"/>
</dbReference>
<gene>
    <name evidence="2" type="ORF">ACFQ03_03955</name>
</gene>
<accession>A0ABW3D4X4</accession>
<evidence type="ECO:0000313" key="2">
    <source>
        <dbReference type="EMBL" id="MFD0868291.1"/>
    </source>
</evidence>
<dbReference type="Gene3D" id="3.20.80.10">
    <property type="entry name" value="Regulatory factor, effector binding domain"/>
    <property type="match status" value="1"/>
</dbReference>
<dbReference type="PANTHER" id="PTHR36444">
    <property type="entry name" value="TRANSCRIPTIONAL REGULATOR PROTEIN YOBU-RELATED"/>
    <property type="match status" value="1"/>
</dbReference>
<sequence length="168" mass="19169">MIIETKLVHKPAFRAVGIQEMVHFSAEEKPSENAIAKLWDRLNARTCEIADPVGYRGYGLIHQTPETKPGDPFNYIAAVGVHSFGQLPEGMISVEVPASLYAVVTYRGVLDGLGEGFEYFWSNWLPQSEYVYEGMYEFEFYDQRYRNRTDPESEIDLYFPISPKGKQG</sequence>
<comment type="caution">
    <text evidence="2">The sequence shown here is derived from an EMBL/GenBank/DDBJ whole genome shotgun (WGS) entry which is preliminary data.</text>
</comment>
<organism evidence="2 3">
    <name type="scientific">Paenibacillus residui</name>
    <dbReference type="NCBI Taxonomy" id="629724"/>
    <lineage>
        <taxon>Bacteria</taxon>
        <taxon>Bacillati</taxon>
        <taxon>Bacillota</taxon>
        <taxon>Bacilli</taxon>
        <taxon>Bacillales</taxon>
        <taxon>Paenibacillaceae</taxon>
        <taxon>Paenibacillus</taxon>
    </lineage>
</organism>
<evidence type="ECO:0000313" key="3">
    <source>
        <dbReference type="Proteomes" id="UP001597120"/>
    </source>
</evidence>
<dbReference type="Proteomes" id="UP001597120">
    <property type="component" value="Unassembled WGS sequence"/>
</dbReference>
<dbReference type="Pfam" id="PF06445">
    <property type="entry name" value="GyrI-like"/>
    <property type="match status" value="1"/>
</dbReference>
<dbReference type="InterPro" id="IPR053182">
    <property type="entry name" value="YobU-like_regulator"/>
</dbReference>
<evidence type="ECO:0000259" key="1">
    <source>
        <dbReference type="SMART" id="SM00871"/>
    </source>
</evidence>
<dbReference type="PANTHER" id="PTHR36444:SF2">
    <property type="entry name" value="TRANSCRIPTIONAL REGULATOR PROTEIN YOBU-RELATED"/>
    <property type="match status" value="1"/>
</dbReference>
<reference evidence="3" key="1">
    <citation type="journal article" date="2019" name="Int. J. Syst. Evol. Microbiol.">
        <title>The Global Catalogue of Microorganisms (GCM) 10K type strain sequencing project: providing services to taxonomists for standard genome sequencing and annotation.</title>
        <authorList>
            <consortium name="The Broad Institute Genomics Platform"/>
            <consortium name="The Broad Institute Genome Sequencing Center for Infectious Disease"/>
            <person name="Wu L."/>
            <person name="Ma J."/>
        </authorList>
    </citation>
    <scope>NUCLEOTIDE SEQUENCE [LARGE SCALE GENOMIC DNA]</scope>
    <source>
        <strain evidence="3">CCUG 57263</strain>
    </source>
</reference>
<dbReference type="RefSeq" id="WP_144940926.1">
    <property type="nucleotide sequence ID" value="NZ_JBHTIU010000011.1"/>
</dbReference>
<dbReference type="InterPro" id="IPR011256">
    <property type="entry name" value="Reg_factor_effector_dom_sf"/>
</dbReference>
<keyword evidence="3" id="KW-1185">Reference proteome</keyword>